<feature type="compositionally biased region" description="Polar residues" evidence="1">
    <location>
        <begin position="198"/>
        <end position="208"/>
    </location>
</feature>
<dbReference type="SUPFAM" id="SSF46785">
    <property type="entry name" value="Winged helix' DNA-binding domain"/>
    <property type="match status" value="1"/>
</dbReference>
<dbReference type="InterPro" id="IPR036390">
    <property type="entry name" value="WH_DNA-bd_sf"/>
</dbReference>
<dbReference type="GO" id="GO:0003677">
    <property type="term" value="F:DNA binding"/>
    <property type="evidence" value="ECO:0007669"/>
    <property type="project" value="UniProtKB-KW"/>
</dbReference>
<dbReference type="Gene3D" id="1.10.10.10">
    <property type="entry name" value="Winged helix-like DNA-binding domain superfamily/Winged helix DNA-binding domain"/>
    <property type="match status" value="1"/>
</dbReference>
<dbReference type="RefSeq" id="WP_265560879.1">
    <property type="nucleotide sequence ID" value="NZ_CP092471.1"/>
</dbReference>
<gene>
    <name evidence="2" type="ORF">L1F33_06120</name>
</gene>
<dbReference type="InterPro" id="IPR036388">
    <property type="entry name" value="WH-like_DNA-bd_sf"/>
</dbReference>
<keyword evidence="3" id="KW-1185">Reference proteome</keyword>
<evidence type="ECO:0000256" key="1">
    <source>
        <dbReference type="SAM" id="MobiDB-lite"/>
    </source>
</evidence>
<keyword evidence="2" id="KW-0238">DNA-binding</keyword>
<dbReference type="Proteomes" id="UP001065265">
    <property type="component" value="Chromosome"/>
</dbReference>
<proteinExistence type="predicted"/>
<accession>A0ABY5T1X1</accession>
<feature type="region of interest" description="Disordered" evidence="1">
    <location>
        <begin position="196"/>
        <end position="220"/>
    </location>
</feature>
<organism evidence="2 3">
    <name type="scientific">Qipengyuania spongiae</name>
    <dbReference type="NCBI Taxonomy" id="2909673"/>
    <lineage>
        <taxon>Bacteria</taxon>
        <taxon>Pseudomonadati</taxon>
        <taxon>Pseudomonadota</taxon>
        <taxon>Alphaproteobacteria</taxon>
        <taxon>Sphingomonadales</taxon>
        <taxon>Erythrobacteraceae</taxon>
        <taxon>Qipengyuania</taxon>
    </lineage>
</organism>
<reference evidence="2" key="1">
    <citation type="submission" date="2022-02" db="EMBL/GenBank/DDBJ databases">
        <title>Qipengyuania spongiae sp. nov., isolated from marine sponge.</title>
        <authorList>
            <person name="Li Z."/>
            <person name="Zhang M."/>
        </authorList>
    </citation>
    <scope>NUCLEOTIDE SEQUENCE</scope>
    <source>
        <strain evidence="2">PHS-Z21</strain>
    </source>
</reference>
<protein>
    <submittedName>
        <fullName evidence="2">Winged helix DNA-binding protein</fullName>
    </submittedName>
</protein>
<dbReference type="EMBL" id="CP092471">
    <property type="protein sequence ID" value="UVI40514.1"/>
    <property type="molecule type" value="Genomic_DNA"/>
</dbReference>
<evidence type="ECO:0000313" key="3">
    <source>
        <dbReference type="Proteomes" id="UP001065265"/>
    </source>
</evidence>
<name>A0ABY5T1X1_9SPHN</name>
<evidence type="ECO:0000313" key="2">
    <source>
        <dbReference type="EMBL" id="UVI40514.1"/>
    </source>
</evidence>
<sequence length="340" mass="36748">MAQLAYVCEGEPDVAPGAKSCEFPVEGDPSRLVVSLFAESEPVLATMAQDTQIAGLAVRTRRSLTSLLERGGGVLGDIVLVDCPKIDGAHLAALARLDERAARSGASLVVATVADALEDVFGCLDRSRPDILVGATRAQRMVALGGAMARMPGRRLREADEEERIALLRLAEEVERLAAKIDGISGRSSLGVRPEESLSLSRVAQPTQGYRHDDRQSGMQRRTRIPLPDPRLVKSVIRHRAMRAEFFDEALFADPAWDILLDLTAARAEHRRVSVTSLCIAANVPATTALRWISQMVESGILVRVQDDSDKRRAFIALSDGAADAMARYFDAIGTAANIV</sequence>